<dbReference type="GO" id="GO:0008270">
    <property type="term" value="F:zinc ion binding"/>
    <property type="evidence" value="ECO:0007669"/>
    <property type="project" value="UniProtKB-KW"/>
</dbReference>
<dbReference type="OMA" id="CKPKMED"/>
<dbReference type="Pfam" id="PF13465">
    <property type="entry name" value="zf-H2C2_2"/>
    <property type="match status" value="1"/>
</dbReference>
<dbReference type="PROSITE" id="PS50157">
    <property type="entry name" value="ZINC_FINGER_C2H2_2"/>
    <property type="match status" value="4"/>
</dbReference>
<sequence length="579" mass="65144">MKMEEQDPTGNPQRLESTGTEKTCNILQDALDCKPSVEGGSNCPEAIQSESNGGFSTRTTHPVKEEPEEYLAYCWEAQWQEFLKTVESPPSGLEILQLSEASTPWNDTKAFLASFEQVAKACRWPKEEWVTRLLPALSGEAETAFSMLEGRDREDYGKVKAALLRGEAVSREKSRQHFRRFCYLEAKGPRAVYGQLQELCRQWLKVETHTKEQILELLVLEQFLMILPPEVQSWVRQHGPETCAQAVSLAEDFLYKQQEIERQATQEARSENRARISGILFHRILKVCQSILLPTLTANKIKVAFEKVTVNFSGAECAAADTEQKQLYGAPKQEDEHDAGLFGKGWMTVQERERGVAEDPEHAGPCEVSLWKAEEVVPQCCVQEKASTSQERLECQQSTFTGGEADESALYGGDYKTIIVATIQTGTDTGKKQNISRAYGRNLNQSSTVVKNRRTGGKAHKCLVCGKFFLSSSKLIIHQRTHTGEKPYECAACGKTFRSSSVLYRHQRIHTGEKPHKCPICGRRFSSNSNLNRHQRIHTGEKPFECSDCGKSFIQRANLNKHHKIHTIEGKSGECFSMS</sequence>
<gene>
    <name evidence="16" type="primary">LOC103047974</name>
</gene>
<evidence type="ECO:0000256" key="11">
    <source>
        <dbReference type="PROSITE-ProRule" id="PRU00042"/>
    </source>
</evidence>
<feature type="domain" description="SCAN box" evidence="14">
    <location>
        <begin position="175"/>
        <end position="253"/>
    </location>
</feature>
<dbReference type="SMART" id="SM00355">
    <property type="entry name" value="ZnF_C2H2"/>
    <property type="match status" value="4"/>
</dbReference>
<keyword evidence="3" id="KW-0479">Metal-binding</keyword>
<evidence type="ECO:0000256" key="12">
    <source>
        <dbReference type="SAM" id="MobiDB-lite"/>
    </source>
</evidence>
<dbReference type="GO" id="GO:0000978">
    <property type="term" value="F:RNA polymerase II cis-regulatory region sequence-specific DNA binding"/>
    <property type="evidence" value="ECO:0007669"/>
    <property type="project" value="TreeGrafter"/>
</dbReference>
<feature type="region of interest" description="Disordered" evidence="12">
    <location>
        <begin position="37"/>
        <end position="60"/>
    </location>
</feature>
<evidence type="ECO:0000256" key="8">
    <source>
        <dbReference type="ARBA" id="ARBA00023125"/>
    </source>
</evidence>
<keyword evidence="5 11" id="KW-0863">Zinc-finger</keyword>
<feature type="domain" description="C2H2-type" evidence="13">
    <location>
        <begin position="488"/>
        <end position="515"/>
    </location>
</feature>
<dbReference type="SUPFAM" id="SSF57667">
    <property type="entry name" value="beta-beta-alpha zinc fingers"/>
    <property type="match status" value="2"/>
</dbReference>
<feature type="domain" description="C2H2-type" evidence="13">
    <location>
        <begin position="460"/>
        <end position="487"/>
    </location>
</feature>
<accession>A0A9F5N7I5</accession>
<evidence type="ECO:0000256" key="1">
    <source>
        <dbReference type="ARBA" id="ARBA00004123"/>
    </source>
</evidence>
<dbReference type="GeneID" id="103047974"/>
<organism evidence="15 16">
    <name type="scientific">Python bivittatus</name>
    <name type="common">Burmese python</name>
    <name type="synonym">Python molurus bivittatus</name>
    <dbReference type="NCBI Taxonomy" id="176946"/>
    <lineage>
        <taxon>Eukaryota</taxon>
        <taxon>Metazoa</taxon>
        <taxon>Chordata</taxon>
        <taxon>Craniata</taxon>
        <taxon>Vertebrata</taxon>
        <taxon>Euteleostomi</taxon>
        <taxon>Lepidosauria</taxon>
        <taxon>Squamata</taxon>
        <taxon>Bifurcata</taxon>
        <taxon>Unidentata</taxon>
        <taxon>Episquamata</taxon>
        <taxon>Toxicofera</taxon>
        <taxon>Serpentes</taxon>
        <taxon>Henophidia</taxon>
        <taxon>Pythonidae</taxon>
        <taxon>Python</taxon>
    </lineage>
</organism>
<keyword evidence="10" id="KW-0539">Nucleus</keyword>
<dbReference type="KEGG" id="pbi:103047974"/>
<keyword evidence="7" id="KW-0805">Transcription regulation</keyword>
<evidence type="ECO:0000256" key="10">
    <source>
        <dbReference type="ARBA" id="ARBA00023242"/>
    </source>
</evidence>
<dbReference type="PANTHER" id="PTHR23235:SF142">
    <property type="entry name" value="ZINC FINGER PROTEIN 384"/>
    <property type="match status" value="1"/>
</dbReference>
<evidence type="ECO:0000256" key="2">
    <source>
        <dbReference type="ARBA" id="ARBA00006991"/>
    </source>
</evidence>
<dbReference type="InterPro" id="IPR003309">
    <property type="entry name" value="SCAN_dom"/>
</dbReference>
<dbReference type="GO" id="GO:0000981">
    <property type="term" value="F:DNA-binding transcription factor activity, RNA polymerase II-specific"/>
    <property type="evidence" value="ECO:0007669"/>
    <property type="project" value="TreeGrafter"/>
</dbReference>
<keyword evidence="8" id="KW-0238">DNA-binding</keyword>
<evidence type="ECO:0000256" key="6">
    <source>
        <dbReference type="ARBA" id="ARBA00022833"/>
    </source>
</evidence>
<dbReference type="PROSITE" id="PS50804">
    <property type="entry name" value="SCAN_BOX"/>
    <property type="match status" value="1"/>
</dbReference>
<dbReference type="InterPro" id="IPR013087">
    <property type="entry name" value="Znf_C2H2_type"/>
</dbReference>
<dbReference type="InterPro" id="IPR036236">
    <property type="entry name" value="Znf_C2H2_sf"/>
</dbReference>
<dbReference type="FunFam" id="3.30.160.60:FF:000295">
    <property type="entry name" value="zinc finger protein 19"/>
    <property type="match status" value="1"/>
</dbReference>
<evidence type="ECO:0000256" key="5">
    <source>
        <dbReference type="ARBA" id="ARBA00022771"/>
    </source>
</evidence>
<comment type="subcellular location">
    <subcellularLocation>
        <location evidence="1">Nucleus</location>
    </subcellularLocation>
</comment>
<keyword evidence="4" id="KW-0677">Repeat</keyword>
<dbReference type="CDD" id="cd07936">
    <property type="entry name" value="SCAN"/>
    <property type="match status" value="1"/>
</dbReference>
<dbReference type="Pfam" id="PF00096">
    <property type="entry name" value="zf-C2H2"/>
    <property type="match status" value="2"/>
</dbReference>
<reference evidence="16" key="1">
    <citation type="submission" date="2025-08" db="UniProtKB">
        <authorList>
            <consortium name="RefSeq"/>
        </authorList>
    </citation>
    <scope>IDENTIFICATION</scope>
    <source>
        <tissue evidence="16">Liver</tissue>
    </source>
</reference>
<comment type="similarity">
    <text evidence="2">Belongs to the krueppel C2H2-type zinc-finger protein family.</text>
</comment>
<dbReference type="SUPFAM" id="SSF47353">
    <property type="entry name" value="Retrovirus capsid dimerization domain-like"/>
    <property type="match status" value="1"/>
</dbReference>
<keyword evidence="6" id="KW-0862">Zinc</keyword>
<name>A0A9F5N7I5_PYTBI</name>
<evidence type="ECO:0000259" key="14">
    <source>
        <dbReference type="PROSITE" id="PS50804"/>
    </source>
</evidence>
<evidence type="ECO:0000256" key="9">
    <source>
        <dbReference type="ARBA" id="ARBA00023163"/>
    </source>
</evidence>
<evidence type="ECO:0000256" key="3">
    <source>
        <dbReference type="ARBA" id="ARBA00022723"/>
    </source>
</evidence>
<evidence type="ECO:0000313" key="15">
    <source>
        <dbReference type="Proteomes" id="UP000695026"/>
    </source>
</evidence>
<dbReference type="FunFam" id="3.30.160.60:FF:002343">
    <property type="entry name" value="Zinc finger protein 33A"/>
    <property type="match status" value="1"/>
</dbReference>
<evidence type="ECO:0000313" key="16">
    <source>
        <dbReference type="RefSeq" id="XP_025033053.1"/>
    </source>
</evidence>
<evidence type="ECO:0000256" key="4">
    <source>
        <dbReference type="ARBA" id="ARBA00022737"/>
    </source>
</evidence>
<dbReference type="Pfam" id="PF02023">
    <property type="entry name" value="SCAN"/>
    <property type="match status" value="1"/>
</dbReference>
<keyword evidence="9" id="KW-0804">Transcription</keyword>
<dbReference type="Gene3D" id="1.10.4020.10">
    <property type="entry name" value="DNA breaking-rejoining enzymes"/>
    <property type="match status" value="1"/>
</dbReference>
<dbReference type="OrthoDB" id="6077919at2759"/>
<feature type="compositionally biased region" description="Polar residues" evidence="12">
    <location>
        <begin position="48"/>
        <end position="60"/>
    </location>
</feature>
<dbReference type="FunFam" id="3.30.160.60:FF:001270">
    <property type="entry name" value="zinc finger protein 583 isoform X1"/>
    <property type="match status" value="1"/>
</dbReference>
<feature type="region of interest" description="Disordered" evidence="12">
    <location>
        <begin position="1"/>
        <end position="21"/>
    </location>
</feature>
<dbReference type="FunFam" id="1.10.4020.10:FF:000001">
    <property type="entry name" value="zinc finger protein 263 isoform X1"/>
    <property type="match status" value="1"/>
</dbReference>
<dbReference type="GO" id="GO:0005634">
    <property type="term" value="C:nucleus"/>
    <property type="evidence" value="ECO:0007669"/>
    <property type="project" value="UniProtKB-SubCell"/>
</dbReference>
<dbReference type="SMART" id="SM00431">
    <property type="entry name" value="SCAN"/>
    <property type="match status" value="1"/>
</dbReference>
<feature type="domain" description="C2H2-type" evidence="13">
    <location>
        <begin position="516"/>
        <end position="543"/>
    </location>
</feature>
<evidence type="ECO:0000256" key="7">
    <source>
        <dbReference type="ARBA" id="ARBA00023015"/>
    </source>
</evidence>
<feature type="compositionally biased region" description="Polar residues" evidence="12">
    <location>
        <begin position="8"/>
        <end position="21"/>
    </location>
</feature>
<dbReference type="AlphaFoldDB" id="A0A9F5N7I5"/>
<evidence type="ECO:0000259" key="13">
    <source>
        <dbReference type="PROSITE" id="PS50157"/>
    </source>
</evidence>
<protein>
    <submittedName>
        <fullName evidence="16">Zinc finger and SCAN domain-containing protein 31-like isoform X1</fullName>
    </submittedName>
</protein>
<proteinExistence type="inferred from homology"/>
<dbReference type="Gene3D" id="3.30.160.60">
    <property type="entry name" value="Classic Zinc Finger"/>
    <property type="match status" value="4"/>
</dbReference>
<dbReference type="PROSITE" id="PS00028">
    <property type="entry name" value="ZINC_FINGER_C2H2_1"/>
    <property type="match status" value="4"/>
</dbReference>
<dbReference type="Proteomes" id="UP000695026">
    <property type="component" value="Unplaced"/>
</dbReference>
<dbReference type="RefSeq" id="XP_025033053.1">
    <property type="nucleotide sequence ID" value="XM_025177285.1"/>
</dbReference>
<dbReference type="PANTHER" id="PTHR23235">
    <property type="entry name" value="KRUEPPEL-LIKE TRANSCRIPTION FACTOR"/>
    <property type="match status" value="1"/>
</dbReference>
<feature type="domain" description="C2H2-type" evidence="13">
    <location>
        <begin position="544"/>
        <end position="571"/>
    </location>
</feature>
<dbReference type="InterPro" id="IPR038269">
    <property type="entry name" value="SCAN_sf"/>
</dbReference>
<keyword evidence="15" id="KW-1185">Reference proteome</keyword>
<dbReference type="FunFam" id="3.30.160.60:FF:000367">
    <property type="entry name" value="Zinc finger protein 572"/>
    <property type="match status" value="1"/>
</dbReference>